<evidence type="ECO:0000256" key="2">
    <source>
        <dbReference type="SAM" id="SignalP"/>
    </source>
</evidence>
<sequence length="877" mass="96512">MRLHVPAILLALTTSYGHAAPERPSIDRTIHMAEGHVSGGTNRHWLNPYIPPLTTSKDSRIGLTHRPYRGVYFRLLKPENIQQPFLESPAGMEIMDRQEYSYEMRPNGDIPTRSTSGHMTLCDPSGDLSDDPSAAPHRENTNPYACGVDGADDCYDLVVITQLGNQHLAGTDVHIRVENPKTADARITEITTGNTVEGNVAFPGGSFFEPSITGDGHLLVHRTDNASFSWRHPDGSTRSARSDIVYYVNDNPDNFEACDVRQFTDRYPIGHAPYDDTINTRYGFAMHPFETLDNRGDRQVLPDGFGFGTYPWIDKSGANITFTSIGGRLSNAGFPTRCPPEVQATYGGCSGGAENSPLNGRTLLGLWTRGKMVLLDGMINHMDSMEDVRETAHREVLLYEPNGADQGYKRVGDTRSRNIDVMPNGNVPNTSFFDSNEHRFNYFDNMRPISPADVTWLMSTGRSTDEVVFDDYVNANGFIVSHMVQQLRINAQNSVKAILDGHIQNSATSLDWNKPLSARMTGEGRAEIIANGGFTGKGYWLDGNNIGLEYDIPEQPQSVLGTPWYYGIFIDSRNNAGERTLIAFPDGSQIRLQNSDRIAFIDSDGAQVHTLNTVDAIPLSGWAHLGFQLNAGNRTIETYINGYKVDTFNSGQPLFTLVPGTLTIGAGAHGTPSFRGWIDDFKVFSETVNPEVACNHAKGTLAGITGSAPSNWRTHASAFPADSHSEISDVLQQFGQDTYSQYACYHDYSDDYAAHLQNIPNGMVGVREAINFPEGPLQADRPRPESRGNSFCLSCHTTDGRGGLDLDALAFRPGVMAPYDDRRQPMQPDPYVYGNIPASWLGNGRPNTRLVSNRQNAFNVDHYLLALAGGTAPEPEP</sequence>
<dbReference type="Gene3D" id="2.60.120.200">
    <property type="match status" value="1"/>
</dbReference>
<dbReference type="SUPFAM" id="SSF49899">
    <property type="entry name" value="Concanavalin A-like lectins/glucanases"/>
    <property type="match status" value="1"/>
</dbReference>
<dbReference type="EMBL" id="JACASI010000034">
    <property type="protein sequence ID" value="MCQ3830387.1"/>
    <property type="molecule type" value="Genomic_DNA"/>
</dbReference>
<gene>
    <name evidence="3" type="ORF">HXX02_13110</name>
</gene>
<feature type="signal peptide" evidence="2">
    <location>
        <begin position="1"/>
        <end position="19"/>
    </location>
</feature>
<proteinExistence type="predicted"/>
<evidence type="ECO:0000313" key="4">
    <source>
        <dbReference type="Proteomes" id="UP001205566"/>
    </source>
</evidence>
<dbReference type="Proteomes" id="UP001205566">
    <property type="component" value="Unassembled WGS sequence"/>
</dbReference>
<dbReference type="InterPro" id="IPR013320">
    <property type="entry name" value="ConA-like_dom_sf"/>
</dbReference>
<name>A0ABT1P4C0_9GAMM</name>
<organism evidence="3 4">
    <name type="scientific">Microbulbifer elongatus</name>
    <dbReference type="NCBI Taxonomy" id="86173"/>
    <lineage>
        <taxon>Bacteria</taxon>
        <taxon>Pseudomonadati</taxon>
        <taxon>Pseudomonadota</taxon>
        <taxon>Gammaproteobacteria</taxon>
        <taxon>Cellvibrionales</taxon>
        <taxon>Microbulbiferaceae</taxon>
        <taxon>Microbulbifer</taxon>
    </lineage>
</organism>
<keyword evidence="4" id="KW-1185">Reference proteome</keyword>
<accession>A0ABT1P4C0</accession>
<comment type="caution">
    <text evidence="3">The sequence shown here is derived from an EMBL/GenBank/DDBJ whole genome shotgun (WGS) entry which is preliminary data.</text>
</comment>
<evidence type="ECO:0000313" key="3">
    <source>
        <dbReference type="EMBL" id="MCQ3830387.1"/>
    </source>
</evidence>
<feature type="chain" id="PRO_5045446255" evidence="2">
    <location>
        <begin position="20"/>
        <end position="877"/>
    </location>
</feature>
<keyword evidence="2" id="KW-0732">Signal</keyword>
<dbReference type="Pfam" id="PF13385">
    <property type="entry name" value="Laminin_G_3"/>
    <property type="match status" value="1"/>
</dbReference>
<protein>
    <submittedName>
        <fullName evidence="3">LamG domain-containing protein</fullName>
    </submittedName>
</protein>
<feature type="region of interest" description="Disordered" evidence="1">
    <location>
        <begin position="115"/>
        <end position="141"/>
    </location>
</feature>
<feature type="non-terminal residue" evidence="3">
    <location>
        <position position="877"/>
    </location>
</feature>
<dbReference type="RefSeq" id="WP_255875332.1">
    <property type="nucleotide sequence ID" value="NZ_JACASI010000034.1"/>
</dbReference>
<evidence type="ECO:0000256" key="1">
    <source>
        <dbReference type="SAM" id="MobiDB-lite"/>
    </source>
</evidence>
<reference evidence="3" key="1">
    <citation type="thesis" date="2020" institute="Technische Universitat Dresden" country="Dresden, Germany">
        <title>The Agarolytic System of Microbulbifer elongatus PORT2, Isolated from Batu Karas, Pangandaran West Java Indonesia.</title>
        <authorList>
            <person name="Anggraeni S.R."/>
        </authorList>
    </citation>
    <scope>NUCLEOTIDE SEQUENCE</scope>
    <source>
        <strain evidence="3">PORT2</strain>
    </source>
</reference>